<comment type="caution">
    <text evidence="3">The sequence shown here is derived from an EMBL/GenBank/DDBJ whole genome shotgun (WGS) entry which is preliminary data.</text>
</comment>
<evidence type="ECO:0000256" key="1">
    <source>
        <dbReference type="ARBA" id="ARBA00009716"/>
    </source>
</evidence>
<feature type="domain" description="Glutamate synthase" evidence="2">
    <location>
        <begin position="1"/>
        <end position="106"/>
    </location>
</feature>
<evidence type="ECO:0000313" key="3">
    <source>
        <dbReference type="EMBL" id="TBW68024.1"/>
    </source>
</evidence>
<comment type="similarity">
    <text evidence="1">Belongs to the glutamate synthase family.</text>
</comment>
<dbReference type="EMBL" id="SCHC01000712">
    <property type="protein sequence ID" value="TBW68024.1"/>
    <property type="molecule type" value="Genomic_DNA"/>
</dbReference>
<dbReference type="PANTHER" id="PTHR43100:SF1">
    <property type="entry name" value="GLUTAMATE SYNTHASE [NADPH] SMALL CHAIN"/>
    <property type="match status" value="1"/>
</dbReference>
<evidence type="ECO:0000313" key="4">
    <source>
        <dbReference type="Proteomes" id="UP000291949"/>
    </source>
</evidence>
<organism evidence="3 4">
    <name type="scientific">Staphylococcus capitis</name>
    <dbReference type="NCBI Taxonomy" id="29388"/>
    <lineage>
        <taxon>Bacteria</taxon>
        <taxon>Bacillati</taxon>
        <taxon>Bacillota</taxon>
        <taxon>Bacilli</taxon>
        <taxon>Bacillales</taxon>
        <taxon>Staphylococcaceae</taxon>
        <taxon>Staphylococcus</taxon>
    </lineage>
</organism>
<gene>
    <name evidence="3" type="ORF">EQ811_16320</name>
</gene>
<name>A0A7Z7YRQ2_STACP</name>
<dbReference type="Pfam" id="PF01645">
    <property type="entry name" value="Glu_synthase"/>
    <property type="match status" value="1"/>
</dbReference>
<dbReference type="Proteomes" id="UP000291949">
    <property type="component" value="Unassembled WGS sequence"/>
</dbReference>
<proteinExistence type="inferred from homology"/>
<dbReference type="InterPro" id="IPR051394">
    <property type="entry name" value="Glutamate_Synthase"/>
</dbReference>
<dbReference type="AlphaFoldDB" id="A0A7Z7YRQ2"/>
<dbReference type="SUPFAM" id="SSF51395">
    <property type="entry name" value="FMN-linked oxidoreductases"/>
    <property type="match status" value="1"/>
</dbReference>
<dbReference type="RefSeq" id="WP_196211711.1">
    <property type="nucleotide sequence ID" value="NZ_SCHC01000712.1"/>
</dbReference>
<feature type="non-terminal residue" evidence="3">
    <location>
        <position position="133"/>
    </location>
</feature>
<sequence>AETHQTLKLNDLRCRVKVETDGKLLTGRDVALACALGAEEFGFATAPLVVLGCVMMRVCHKDTCPVGIATQNKDLRALFNGKAEHVVNFMYFIAEEMREILASLGLKRVEDLIGRTDLLERATDMPPRSKAAT</sequence>
<dbReference type="Gene3D" id="3.20.20.70">
    <property type="entry name" value="Aldolase class I"/>
    <property type="match status" value="1"/>
</dbReference>
<feature type="non-terminal residue" evidence="3">
    <location>
        <position position="1"/>
    </location>
</feature>
<dbReference type="InterPro" id="IPR002932">
    <property type="entry name" value="Glu_synthdom"/>
</dbReference>
<dbReference type="InterPro" id="IPR013785">
    <property type="entry name" value="Aldolase_TIM"/>
</dbReference>
<protein>
    <submittedName>
        <fullName evidence="3">Glutamate synthase</fullName>
    </submittedName>
</protein>
<dbReference type="GO" id="GO:0006537">
    <property type="term" value="P:glutamate biosynthetic process"/>
    <property type="evidence" value="ECO:0007669"/>
    <property type="project" value="InterPro"/>
</dbReference>
<reference evidence="3 4" key="1">
    <citation type="journal article" date="2019" name="Sci. Transl. Med.">
        <title>Quorum sensing between bacterial species on the skin protects against epidermal injury in atopic dermatitis.</title>
        <authorList>
            <person name="Williams M.R."/>
        </authorList>
    </citation>
    <scope>NUCLEOTIDE SEQUENCE [LARGE SCALE GENOMIC DNA]</scope>
    <source>
        <strain evidence="3 4">H8</strain>
    </source>
</reference>
<dbReference type="GO" id="GO:0015930">
    <property type="term" value="F:glutamate synthase activity"/>
    <property type="evidence" value="ECO:0007669"/>
    <property type="project" value="InterPro"/>
</dbReference>
<accession>A0A7Z7YRQ2</accession>
<evidence type="ECO:0000259" key="2">
    <source>
        <dbReference type="Pfam" id="PF01645"/>
    </source>
</evidence>
<dbReference type="PANTHER" id="PTHR43100">
    <property type="entry name" value="GLUTAMATE SYNTHASE [NADPH] SMALL CHAIN"/>
    <property type="match status" value="1"/>
</dbReference>